<name>A0A7X9WFU1_STACP</name>
<comment type="similarity">
    <text evidence="1 11">Belongs to the class-I pyridine nucleotide-disulfide oxidoreductase family.</text>
</comment>
<dbReference type="AlphaFoldDB" id="A0A7X9WFU1"/>
<reference evidence="16 17" key="1">
    <citation type="journal article" date="2019" name="Sci. Transl. Med.">
        <title>Quorum sensing between bacterial species on the skin protects against epidermal injury in atopic dermatitis.</title>
        <authorList>
            <person name="Williams M.R."/>
        </authorList>
    </citation>
    <scope>NUCLEOTIDE SEQUENCE [LARGE SCALE GENOMIC DNA]</scope>
    <source>
        <strain evidence="16 17">H8</strain>
    </source>
</reference>
<dbReference type="InterPro" id="IPR023753">
    <property type="entry name" value="FAD/NAD-binding_dom"/>
</dbReference>
<keyword evidence="7 11" id="KW-0676">Redox-active center</keyword>
<dbReference type="NCBIfam" id="NF005572">
    <property type="entry name" value="PRK07251.1"/>
    <property type="match status" value="1"/>
</dbReference>
<reference evidence="18 19" key="2">
    <citation type="submission" date="2020-04" db="EMBL/GenBank/DDBJ databases">
        <title>The Epidemiology and Molecular Characteristics of Linezolid-Resistant Staphylococcus capitis in Huashan Hospital, Shanghai.</title>
        <authorList>
            <person name="Ding L."/>
            <person name="Li P."/>
            <person name="Yang Y."/>
            <person name="Lin D."/>
            <person name="Xu X."/>
        </authorList>
    </citation>
    <scope>NUCLEOTIDE SEQUENCE [LARGE SCALE GENOMIC DNA]</scope>
    <source>
        <strain evidence="15 19">12-86</strain>
        <strain evidence="14 18">17-84</strain>
    </source>
</reference>
<evidence type="ECO:0000256" key="1">
    <source>
        <dbReference type="ARBA" id="ARBA00007532"/>
    </source>
</evidence>
<dbReference type="InterPro" id="IPR036188">
    <property type="entry name" value="FAD/NAD-bd_sf"/>
</dbReference>
<dbReference type="InterPro" id="IPR016156">
    <property type="entry name" value="FAD/NAD-linked_Rdtase_dimer_sf"/>
</dbReference>
<dbReference type="PROSITE" id="PS00076">
    <property type="entry name" value="PYRIDINE_REDOX_1"/>
    <property type="match status" value="1"/>
</dbReference>
<comment type="caution">
    <text evidence="16">The sequence shown here is derived from an EMBL/GenBank/DDBJ whole genome shotgun (WGS) entry which is preliminary data.</text>
</comment>
<evidence type="ECO:0000313" key="19">
    <source>
        <dbReference type="Proteomes" id="UP000550736"/>
    </source>
</evidence>
<dbReference type="GO" id="GO:0050660">
    <property type="term" value="F:flavin adenine dinucleotide binding"/>
    <property type="evidence" value="ECO:0007669"/>
    <property type="project" value="TreeGrafter"/>
</dbReference>
<keyword evidence="2 11" id="KW-0285">Flavoprotein</keyword>
<evidence type="ECO:0000256" key="7">
    <source>
        <dbReference type="ARBA" id="ARBA00023284"/>
    </source>
</evidence>
<evidence type="ECO:0000313" key="16">
    <source>
        <dbReference type="EMBL" id="TBW77566.1"/>
    </source>
</evidence>
<dbReference type="FunFam" id="3.30.390.30:FF:000001">
    <property type="entry name" value="Dihydrolipoyl dehydrogenase"/>
    <property type="match status" value="1"/>
</dbReference>
<dbReference type="PIRSF" id="PIRSF000350">
    <property type="entry name" value="Mercury_reductase_MerA"/>
    <property type="match status" value="1"/>
</dbReference>
<feature type="binding site" evidence="9">
    <location>
        <position position="294"/>
    </location>
    <ligand>
        <name>FAD</name>
        <dbReference type="ChEBI" id="CHEBI:57692"/>
    </ligand>
</feature>
<feature type="binding site" evidence="9">
    <location>
        <position position="190"/>
    </location>
    <ligand>
        <name>NAD(+)</name>
        <dbReference type="ChEBI" id="CHEBI:57540"/>
    </ligand>
</feature>
<evidence type="ECO:0000313" key="17">
    <source>
        <dbReference type="Proteomes" id="UP000291949"/>
    </source>
</evidence>
<keyword evidence="6" id="KW-1015">Disulfide bond</keyword>
<dbReference type="Proteomes" id="UP000538955">
    <property type="component" value="Unassembled WGS sequence"/>
</dbReference>
<feature type="binding site" evidence="9">
    <location>
        <begin position="167"/>
        <end position="174"/>
    </location>
    <ligand>
        <name>NAD(+)</name>
        <dbReference type="ChEBI" id="CHEBI:57540"/>
    </ligand>
</feature>
<dbReference type="Proteomes" id="UP000550736">
    <property type="component" value="Unassembled WGS sequence"/>
</dbReference>
<accession>A0A7X9WFU1</accession>
<proteinExistence type="inferred from homology"/>
<feature type="disulfide bond" description="Redox-active" evidence="10">
    <location>
        <begin position="43"/>
        <end position="48"/>
    </location>
</feature>
<dbReference type="PRINTS" id="PR00411">
    <property type="entry name" value="PNDRDTASEI"/>
</dbReference>
<keyword evidence="18" id="KW-1185">Reference proteome</keyword>
<evidence type="ECO:0000256" key="5">
    <source>
        <dbReference type="ARBA" id="ARBA00023002"/>
    </source>
</evidence>
<dbReference type="Gene3D" id="3.30.390.30">
    <property type="match status" value="1"/>
</dbReference>
<protein>
    <submittedName>
        <fullName evidence="16">FAD-containing oxidoreductase</fullName>
    </submittedName>
</protein>
<dbReference type="Gene3D" id="3.50.50.60">
    <property type="entry name" value="FAD/NAD(P)-binding domain"/>
    <property type="match status" value="2"/>
</dbReference>
<dbReference type="Proteomes" id="UP000291949">
    <property type="component" value="Unassembled WGS sequence"/>
</dbReference>
<feature type="binding site" evidence="9">
    <location>
        <position position="253"/>
    </location>
    <ligand>
        <name>NAD(+)</name>
        <dbReference type="ChEBI" id="CHEBI:57540"/>
    </ligand>
</feature>
<keyword evidence="4" id="KW-0521">NADP</keyword>
<sequence length="443" mass="48318">MTSYDLIIIGFGKAGKTLASFAAGQGQHVALIEQSSKMYGGTCINIGCIPSKTLVHDGIEGASFDEAFSRKNEVVNALNKKNYNNLASKDNIDILDYKASFVSNNEIALLDHAGNVKDKITGNKIVINTGAQANIPKIEGIKTTKNIYDSTGLLNINFQPKDLVIVGGGYIALEFASMFSNLGTHVTILEHGDVIMPREDREVADLALQDLQDKGISVHTNVETTAFSNEGDSTIVHTNHGKFKADAVLLATGRKPNIDGLGLENTDVKIGQRGEIQVNSQLQTSVKHIYAAGDVKGGLQFTYISLDDFRILRSQLFGDGSRTTENRGNIPYTVFIDPPLSRVGLTAAEAEAQGFNFLENKIYVNTIPRHKINNDSRGIFKVVLNKDNGEILGASLYGKESEELINLIKLAIDQHIPYTVLSENIYTHPTMAESFNDLFLEPL</sequence>
<evidence type="ECO:0000256" key="10">
    <source>
        <dbReference type="PIRSR" id="PIRSR000350-4"/>
    </source>
</evidence>
<dbReference type="SUPFAM" id="SSF55424">
    <property type="entry name" value="FAD/NAD-linked reductases, dimerisation (C-terminal) domain"/>
    <property type="match status" value="1"/>
</dbReference>
<feature type="active site" description="Proton acceptor" evidence="8">
    <location>
        <position position="428"/>
    </location>
</feature>
<dbReference type="PRINTS" id="PR00368">
    <property type="entry name" value="FADPNR"/>
</dbReference>
<evidence type="ECO:0000256" key="2">
    <source>
        <dbReference type="ARBA" id="ARBA00022630"/>
    </source>
</evidence>
<keyword evidence="3 9" id="KW-0274">FAD</keyword>
<dbReference type="FunFam" id="3.50.50.60:FF:000128">
    <property type="entry name" value="Pyridine nucleotide-disulfide oxidoreductase YkgC"/>
    <property type="match status" value="1"/>
</dbReference>
<feature type="binding site" evidence="9">
    <location>
        <position position="52"/>
    </location>
    <ligand>
        <name>FAD</name>
        <dbReference type="ChEBI" id="CHEBI:57692"/>
    </ligand>
</feature>
<evidence type="ECO:0000313" key="14">
    <source>
        <dbReference type="EMBL" id="NMK54618.1"/>
    </source>
</evidence>
<evidence type="ECO:0000259" key="12">
    <source>
        <dbReference type="Pfam" id="PF02852"/>
    </source>
</evidence>
<dbReference type="SUPFAM" id="SSF51905">
    <property type="entry name" value="FAD/NAD(P)-binding domain"/>
    <property type="match status" value="1"/>
</dbReference>
<evidence type="ECO:0000256" key="4">
    <source>
        <dbReference type="ARBA" id="ARBA00022857"/>
    </source>
</evidence>
<dbReference type="Pfam" id="PF07992">
    <property type="entry name" value="Pyr_redox_2"/>
    <property type="match status" value="1"/>
</dbReference>
<dbReference type="EMBL" id="SCHC01000001">
    <property type="protein sequence ID" value="TBW77566.1"/>
    <property type="molecule type" value="Genomic_DNA"/>
</dbReference>
<evidence type="ECO:0000256" key="3">
    <source>
        <dbReference type="ARBA" id="ARBA00022827"/>
    </source>
</evidence>
<evidence type="ECO:0000313" key="18">
    <source>
        <dbReference type="Proteomes" id="UP000538955"/>
    </source>
</evidence>
<dbReference type="EMBL" id="JABBMI010000062">
    <property type="protein sequence ID" value="NMK54618.1"/>
    <property type="molecule type" value="Genomic_DNA"/>
</dbReference>
<dbReference type="Pfam" id="PF02852">
    <property type="entry name" value="Pyr_redox_dim"/>
    <property type="match status" value="1"/>
</dbReference>
<evidence type="ECO:0000256" key="9">
    <source>
        <dbReference type="PIRSR" id="PIRSR000350-3"/>
    </source>
</evidence>
<dbReference type="GO" id="GO:0003955">
    <property type="term" value="F:NAD(P)H dehydrogenase (quinone) activity"/>
    <property type="evidence" value="ECO:0007669"/>
    <property type="project" value="TreeGrafter"/>
</dbReference>
<keyword evidence="9" id="KW-0520">NAD</keyword>
<dbReference type="RefSeq" id="WP_030063508.1">
    <property type="nucleotide sequence ID" value="NZ_AP014956.1"/>
</dbReference>
<feature type="domain" description="FAD/NAD(P)-binding" evidence="13">
    <location>
        <begin position="4"/>
        <end position="303"/>
    </location>
</feature>
<dbReference type="NCBIfam" id="NF041853">
    <property type="entry name" value="hythiocyan_redase_MerA"/>
    <property type="match status" value="1"/>
</dbReference>
<evidence type="ECO:0000256" key="11">
    <source>
        <dbReference type="RuleBase" id="RU003691"/>
    </source>
</evidence>
<evidence type="ECO:0000256" key="6">
    <source>
        <dbReference type="ARBA" id="ARBA00023157"/>
    </source>
</evidence>
<dbReference type="EMBL" id="JABBLX010000013">
    <property type="protein sequence ID" value="NMK97774.1"/>
    <property type="molecule type" value="Genomic_DNA"/>
</dbReference>
<evidence type="ECO:0000259" key="13">
    <source>
        <dbReference type="Pfam" id="PF07992"/>
    </source>
</evidence>
<evidence type="ECO:0000256" key="8">
    <source>
        <dbReference type="PIRSR" id="PIRSR000350-2"/>
    </source>
</evidence>
<gene>
    <name evidence="16" type="ORF">EQ811_00405</name>
    <name evidence="15" type="ORF">HHM13_06650</name>
    <name evidence="14" type="ORF">HHM24_07780</name>
</gene>
<evidence type="ECO:0000313" key="15">
    <source>
        <dbReference type="EMBL" id="NMK97774.1"/>
    </source>
</evidence>
<dbReference type="PANTHER" id="PTHR43014">
    <property type="entry name" value="MERCURIC REDUCTASE"/>
    <property type="match status" value="1"/>
</dbReference>
<dbReference type="InterPro" id="IPR004099">
    <property type="entry name" value="Pyr_nucl-diS_OxRdtase_dimer"/>
</dbReference>
<comment type="cofactor">
    <cofactor evidence="9">
        <name>FAD</name>
        <dbReference type="ChEBI" id="CHEBI:57692"/>
    </cofactor>
    <text evidence="9">Binds 1 FAD per subunit.</text>
</comment>
<organism evidence="16 17">
    <name type="scientific">Staphylococcus capitis</name>
    <dbReference type="NCBI Taxonomy" id="29388"/>
    <lineage>
        <taxon>Bacteria</taxon>
        <taxon>Bacillati</taxon>
        <taxon>Bacillota</taxon>
        <taxon>Bacilli</taxon>
        <taxon>Bacillales</taxon>
        <taxon>Staphylococcaceae</taxon>
        <taxon>Staphylococcus</taxon>
    </lineage>
</organism>
<keyword evidence="5 11" id="KW-0560">Oxidoreductase</keyword>
<dbReference type="PANTHER" id="PTHR43014:SF4">
    <property type="entry name" value="PYRIDINE NUCLEOTIDE-DISULFIDE OXIDOREDUCTASE RCLA-RELATED"/>
    <property type="match status" value="1"/>
</dbReference>
<keyword evidence="9" id="KW-0547">Nucleotide-binding</keyword>
<feature type="domain" description="Pyridine nucleotide-disulphide oxidoreductase dimerisation" evidence="12">
    <location>
        <begin position="330"/>
        <end position="437"/>
    </location>
</feature>
<dbReference type="InterPro" id="IPR012999">
    <property type="entry name" value="Pyr_OxRdtase_I_AS"/>
</dbReference>
<dbReference type="GO" id="GO:0016668">
    <property type="term" value="F:oxidoreductase activity, acting on a sulfur group of donors, NAD(P) as acceptor"/>
    <property type="evidence" value="ECO:0007669"/>
    <property type="project" value="InterPro"/>
</dbReference>
<dbReference type="InterPro" id="IPR001100">
    <property type="entry name" value="Pyr_nuc-diS_OxRdtase"/>
</dbReference>